<dbReference type="AlphaFoldDB" id="I4CF90"/>
<dbReference type="PATRIC" id="fig|706587.4.peg.6370"/>
<dbReference type="RefSeq" id="WP_014813308.1">
    <property type="nucleotide sequence ID" value="NC_018026.1"/>
</dbReference>
<geneLocation type="plasmid" evidence="2 3">
    <name>pDESTI.01</name>
</geneLocation>
<keyword evidence="3" id="KW-1185">Reference proteome</keyword>
<evidence type="ECO:0000313" key="3">
    <source>
        <dbReference type="Proteomes" id="UP000006055"/>
    </source>
</evidence>
<proteinExistence type="predicted"/>
<dbReference type="InterPro" id="IPR025669">
    <property type="entry name" value="AAA_dom"/>
</dbReference>
<dbReference type="InterPro" id="IPR027417">
    <property type="entry name" value="P-loop_NTPase"/>
</dbReference>
<dbReference type="SUPFAM" id="SSF52540">
    <property type="entry name" value="P-loop containing nucleoside triphosphate hydrolases"/>
    <property type="match status" value="1"/>
</dbReference>
<dbReference type="OrthoDB" id="5523280at2"/>
<evidence type="ECO:0000313" key="2">
    <source>
        <dbReference type="EMBL" id="AFM28231.1"/>
    </source>
</evidence>
<dbReference type="Proteomes" id="UP000006055">
    <property type="component" value="Plasmid pDESTI.01"/>
</dbReference>
<dbReference type="Pfam" id="PF13614">
    <property type="entry name" value="AAA_31"/>
    <property type="match status" value="1"/>
</dbReference>
<dbReference type="Gene3D" id="3.40.50.300">
    <property type="entry name" value="P-loop containing nucleotide triphosphate hydrolases"/>
    <property type="match status" value="1"/>
</dbReference>
<evidence type="ECO:0000259" key="1">
    <source>
        <dbReference type="Pfam" id="PF13614"/>
    </source>
</evidence>
<dbReference type="FunFam" id="3.40.50.300:FF:000285">
    <property type="entry name" value="Sporulation initiation inhibitor Soj"/>
    <property type="match status" value="1"/>
</dbReference>
<organism evidence="2 3">
    <name type="scientific">Desulfomonile tiedjei (strain ATCC 49306 / DSM 6799 / DCB-1)</name>
    <dbReference type="NCBI Taxonomy" id="706587"/>
    <lineage>
        <taxon>Bacteria</taxon>
        <taxon>Pseudomonadati</taxon>
        <taxon>Thermodesulfobacteriota</taxon>
        <taxon>Desulfomonilia</taxon>
        <taxon>Desulfomonilales</taxon>
        <taxon>Desulfomonilaceae</taxon>
        <taxon>Desulfomonile</taxon>
    </lineage>
</organism>
<dbReference type="EMBL" id="CP003361">
    <property type="protein sequence ID" value="AFM28231.1"/>
    <property type="molecule type" value="Genomic_DNA"/>
</dbReference>
<dbReference type="HOGENOM" id="CLU_037612_1_4_7"/>
<name>I4CF90_DESTA</name>
<dbReference type="KEGG" id="dti:Desti_5652"/>
<dbReference type="PANTHER" id="PTHR13696:SF52">
    <property type="entry name" value="PARA FAMILY PROTEIN CT_582"/>
    <property type="match status" value="1"/>
</dbReference>
<gene>
    <name evidence="2" type="ordered locus">Desti_5652</name>
</gene>
<dbReference type="CDD" id="cd02042">
    <property type="entry name" value="ParAB_family"/>
    <property type="match status" value="1"/>
</dbReference>
<feature type="domain" description="AAA" evidence="1">
    <location>
        <begin position="3"/>
        <end position="180"/>
    </location>
</feature>
<protein>
    <submittedName>
        <fullName evidence="2">ATPase involved in chromosome partitioning</fullName>
    </submittedName>
</protein>
<accession>I4CF90</accession>
<dbReference type="PANTHER" id="PTHR13696">
    <property type="entry name" value="P-LOOP CONTAINING NUCLEOSIDE TRIPHOSPHATE HYDROLASE"/>
    <property type="match status" value="1"/>
</dbReference>
<dbReference type="InterPro" id="IPR050678">
    <property type="entry name" value="DNA_Partitioning_ATPase"/>
</dbReference>
<keyword evidence="2" id="KW-0614">Plasmid</keyword>
<sequence length="263" mass="29069">MAHIIAFANQKGGVGKTASVISLAHALAMREKKVLVIDLDPQGNSSRILGKLLPSEQPRTVIDLFTKKTAIVSNTCVDSQIKGVKLVPSYLKLFEIERSMKEIERLSTLRAKVDRAALEEFDFVLVDTPPNLGTFLLNALIIADYVIIPIDAESIFAVEGLDGLLETISDVKSTLNPKLKLLKVLLTMVDGRTNTSRIIREQVTRAFDEEQVFRTTITKNTSVNKAHLQGVTVFQDDRKALAAKDYMKVAEELLECLNSSNNS</sequence>
<dbReference type="PIRSF" id="PIRSF009320">
    <property type="entry name" value="Nuc_binding_HP_1000"/>
    <property type="match status" value="1"/>
</dbReference>
<reference evidence="3" key="1">
    <citation type="submission" date="2012-06" db="EMBL/GenBank/DDBJ databases">
        <title>Complete sequence of plasmid of Desulfomonile tiedjei DSM 6799.</title>
        <authorList>
            <person name="Lucas S."/>
            <person name="Copeland A."/>
            <person name="Lapidus A."/>
            <person name="Glavina del Rio T."/>
            <person name="Dalin E."/>
            <person name="Tice H."/>
            <person name="Bruce D."/>
            <person name="Goodwin L."/>
            <person name="Pitluck S."/>
            <person name="Peters L."/>
            <person name="Ovchinnikova G."/>
            <person name="Zeytun A."/>
            <person name="Lu M."/>
            <person name="Kyrpides N."/>
            <person name="Mavromatis K."/>
            <person name="Ivanova N."/>
            <person name="Brettin T."/>
            <person name="Detter J.C."/>
            <person name="Han C."/>
            <person name="Larimer F."/>
            <person name="Land M."/>
            <person name="Hauser L."/>
            <person name="Markowitz V."/>
            <person name="Cheng J.-F."/>
            <person name="Hugenholtz P."/>
            <person name="Woyke T."/>
            <person name="Wu D."/>
            <person name="Spring S."/>
            <person name="Schroeder M."/>
            <person name="Brambilla E."/>
            <person name="Klenk H.-P."/>
            <person name="Eisen J.A."/>
        </authorList>
    </citation>
    <scope>NUCLEOTIDE SEQUENCE [LARGE SCALE GENOMIC DNA]</scope>
    <source>
        <strain evidence="3">ATCC 49306 / DSM 6799 / DCB-1</strain>
        <plasmid evidence="3">Plasmid pDESTI.01</plasmid>
    </source>
</reference>